<sequence>MLFSQLTLLALVAICNAAPAKEADPVVQLEFINAEDDPTLAALLDYPDFNNTTETDVLEKRKAVNDCGPSTFIDQGSAASPFVDDCYCIGANIGGGGTFEVGCGEGQLVKAKCRTCAWGARCKPQGLNGARIGNADIYNTIDTSIDKFASGGKVGSLGQMKCDSAQGGGHSQNIRWGVYHT</sequence>
<evidence type="ECO:0000313" key="3">
    <source>
        <dbReference type="EMBL" id="KAK5170702.1"/>
    </source>
</evidence>
<dbReference type="Proteomes" id="UP001337655">
    <property type="component" value="Unassembled WGS sequence"/>
</dbReference>
<name>A0AAV9PEL5_9PEZI</name>
<comment type="caution">
    <text evidence="3">The sequence shown here is derived from an EMBL/GenBank/DDBJ whole genome shotgun (WGS) entry which is preliminary data.</text>
</comment>
<evidence type="ECO:0000256" key="1">
    <source>
        <dbReference type="SAM" id="SignalP"/>
    </source>
</evidence>
<proteinExistence type="predicted"/>
<dbReference type="AlphaFoldDB" id="A0AAV9PEL5"/>
<feature type="domain" description="Ecp2 effector protein-like" evidence="2">
    <location>
        <begin position="66"/>
        <end position="162"/>
    </location>
</feature>
<reference evidence="3 4" key="1">
    <citation type="submission" date="2023-08" db="EMBL/GenBank/DDBJ databases">
        <title>Black Yeasts Isolated from many extreme environments.</title>
        <authorList>
            <person name="Coleine C."/>
            <person name="Stajich J.E."/>
            <person name="Selbmann L."/>
        </authorList>
    </citation>
    <scope>NUCLEOTIDE SEQUENCE [LARGE SCALE GENOMIC DNA]</scope>
    <source>
        <strain evidence="3 4">CCFEE 5935</strain>
    </source>
</reference>
<keyword evidence="1" id="KW-0732">Signal</keyword>
<dbReference type="Pfam" id="PF14856">
    <property type="entry name" value="Hce2"/>
    <property type="match status" value="1"/>
</dbReference>
<dbReference type="InterPro" id="IPR029226">
    <property type="entry name" value="Ecp2-like"/>
</dbReference>
<dbReference type="GeneID" id="89926635"/>
<protein>
    <recommendedName>
        <fullName evidence="2">Ecp2 effector protein-like domain-containing protein</fullName>
    </recommendedName>
</protein>
<feature type="chain" id="PRO_5043832908" description="Ecp2 effector protein-like domain-containing protein" evidence="1">
    <location>
        <begin position="18"/>
        <end position="181"/>
    </location>
</feature>
<gene>
    <name evidence="3" type="ORF">LTR77_005292</name>
</gene>
<dbReference type="EMBL" id="JAVRRT010000007">
    <property type="protein sequence ID" value="KAK5170702.1"/>
    <property type="molecule type" value="Genomic_DNA"/>
</dbReference>
<dbReference type="RefSeq" id="XP_064659900.1">
    <property type="nucleotide sequence ID" value="XM_064802539.1"/>
</dbReference>
<evidence type="ECO:0000259" key="2">
    <source>
        <dbReference type="Pfam" id="PF14856"/>
    </source>
</evidence>
<keyword evidence="4" id="KW-1185">Reference proteome</keyword>
<accession>A0AAV9PEL5</accession>
<feature type="signal peptide" evidence="1">
    <location>
        <begin position="1"/>
        <end position="17"/>
    </location>
</feature>
<organism evidence="3 4">
    <name type="scientific">Saxophila tyrrhenica</name>
    <dbReference type="NCBI Taxonomy" id="1690608"/>
    <lineage>
        <taxon>Eukaryota</taxon>
        <taxon>Fungi</taxon>
        <taxon>Dikarya</taxon>
        <taxon>Ascomycota</taxon>
        <taxon>Pezizomycotina</taxon>
        <taxon>Dothideomycetes</taxon>
        <taxon>Dothideomycetidae</taxon>
        <taxon>Mycosphaerellales</taxon>
        <taxon>Extremaceae</taxon>
        <taxon>Saxophila</taxon>
    </lineage>
</organism>
<evidence type="ECO:0000313" key="4">
    <source>
        <dbReference type="Proteomes" id="UP001337655"/>
    </source>
</evidence>